<dbReference type="RefSeq" id="WP_013423582.1">
    <property type="nucleotide sequence ID" value="NC_014666.1"/>
</dbReference>
<dbReference type="GO" id="GO:0003677">
    <property type="term" value="F:DNA binding"/>
    <property type="evidence" value="ECO:0007669"/>
    <property type="project" value="UniProtKB-KW"/>
</dbReference>
<gene>
    <name evidence="4" type="ordered locus">FraEuI1c_2428</name>
</gene>
<dbReference type="KEGG" id="fri:FraEuI1c_2428"/>
<dbReference type="SMART" id="SM00530">
    <property type="entry name" value="HTH_XRE"/>
    <property type="match status" value="1"/>
</dbReference>
<accession>E3J1E3</accession>
<dbReference type="GO" id="GO:0003700">
    <property type="term" value="F:DNA-binding transcription factor activity"/>
    <property type="evidence" value="ECO:0007669"/>
    <property type="project" value="TreeGrafter"/>
</dbReference>
<evidence type="ECO:0000313" key="4">
    <source>
        <dbReference type="EMBL" id="ADP80464.1"/>
    </source>
</evidence>
<dbReference type="PANTHER" id="PTHR46797">
    <property type="entry name" value="HTH-TYPE TRANSCRIPTIONAL REGULATOR"/>
    <property type="match status" value="1"/>
</dbReference>
<dbReference type="Pfam" id="PF01381">
    <property type="entry name" value="HTH_3"/>
    <property type="match status" value="1"/>
</dbReference>
<organism evidence="4 5">
    <name type="scientific">Pseudofrankia inefficax (strain DSM 45817 / CECT 9037 / DDB 130130 / EuI1c)</name>
    <name type="common">Frankia inefficax</name>
    <dbReference type="NCBI Taxonomy" id="298654"/>
    <lineage>
        <taxon>Bacteria</taxon>
        <taxon>Bacillati</taxon>
        <taxon>Actinomycetota</taxon>
        <taxon>Actinomycetes</taxon>
        <taxon>Frankiales</taxon>
        <taxon>Frankiaceae</taxon>
        <taxon>Pseudofrankia</taxon>
    </lineage>
</organism>
<dbReference type="CDD" id="cd00093">
    <property type="entry name" value="HTH_XRE"/>
    <property type="match status" value="1"/>
</dbReference>
<dbReference type="SUPFAM" id="SSF47413">
    <property type="entry name" value="lambda repressor-like DNA-binding domains"/>
    <property type="match status" value="1"/>
</dbReference>
<dbReference type="InterPro" id="IPR050807">
    <property type="entry name" value="TransReg_Diox_bact_type"/>
</dbReference>
<dbReference type="PROSITE" id="PS50943">
    <property type="entry name" value="HTH_CROC1"/>
    <property type="match status" value="1"/>
</dbReference>
<feature type="domain" description="HTH cro/C1-type" evidence="3">
    <location>
        <begin position="13"/>
        <end position="67"/>
    </location>
</feature>
<name>E3J1E3_PSEI1</name>
<dbReference type="Proteomes" id="UP000002484">
    <property type="component" value="Chromosome"/>
</dbReference>
<dbReference type="InParanoid" id="E3J1E3"/>
<dbReference type="PANTHER" id="PTHR46797:SF10">
    <property type="entry name" value="BLR1115 PROTEIN"/>
    <property type="match status" value="1"/>
</dbReference>
<dbReference type="SUPFAM" id="SSF51182">
    <property type="entry name" value="RmlC-like cupins"/>
    <property type="match status" value="1"/>
</dbReference>
<dbReference type="STRING" id="298654.FraEuI1c_2428"/>
<dbReference type="Gene3D" id="2.60.120.10">
    <property type="entry name" value="Jelly Rolls"/>
    <property type="match status" value="1"/>
</dbReference>
<dbReference type="InterPro" id="IPR014710">
    <property type="entry name" value="RmlC-like_jellyroll"/>
</dbReference>
<protein>
    <submittedName>
        <fullName evidence="4">Helix-turn-helix domain protein</fullName>
    </submittedName>
</protein>
<proteinExistence type="predicted"/>
<sequence length="203" mass="21157" precursor="true">MSDTLGAALAATVRSARAARGLTVAGLADASGVSRAMISKVERAEAQPTAALLAKLSGALGLTLSELIARAESGPSRLTRHGEQPLWTDPDSGYSRRAVSPPASTGLELVQVELPAGATVAMPASTYRFIDQQIWVLAGRLRFVEGDDVHELGQGDCLQLGAPADCVYVNPTEAPCRYLVALYKVSAPRGLTLTRGQGTESAV</sequence>
<evidence type="ECO:0000256" key="1">
    <source>
        <dbReference type="ARBA" id="ARBA00023125"/>
    </source>
</evidence>
<dbReference type="eggNOG" id="COG1396">
    <property type="taxonomic scope" value="Bacteria"/>
</dbReference>
<feature type="region of interest" description="Disordered" evidence="2">
    <location>
        <begin position="75"/>
        <end position="100"/>
    </location>
</feature>
<dbReference type="OrthoDB" id="73827at2"/>
<dbReference type="GO" id="GO:0005829">
    <property type="term" value="C:cytosol"/>
    <property type="evidence" value="ECO:0007669"/>
    <property type="project" value="TreeGrafter"/>
</dbReference>
<evidence type="ECO:0000256" key="2">
    <source>
        <dbReference type="SAM" id="MobiDB-lite"/>
    </source>
</evidence>
<evidence type="ECO:0000313" key="5">
    <source>
        <dbReference type="Proteomes" id="UP000002484"/>
    </source>
</evidence>
<dbReference type="Gene3D" id="1.10.260.40">
    <property type="entry name" value="lambda repressor-like DNA-binding domains"/>
    <property type="match status" value="1"/>
</dbReference>
<dbReference type="CDD" id="cd02209">
    <property type="entry name" value="cupin_XRE_C"/>
    <property type="match status" value="1"/>
</dbReference>
<dbReference type="InterPro" id="IPR011051">
    <property type="entry name" value="RmlC_Cupin_sf"/>
</dbReference>
<dbReference type="EMBL" id="CP002299">
    <property type="protein sequence ID" value="ADP80464.1"/>
    <property type="molecule type" value="Genomic_DNA"/>
</dbReference>
<keyword evidence="1" id="KW-0238">DNA-binding</keyword>
<evidence type="ECO:0000259" key="3">
    <source>
        <dbReference type="PROSITE" id="PS50943"/>
    </source>
</evidence>
<dbReference type="AlphaFoldDB" id="E3J1E3"/>
<reference evidence="4 5" key="1">
    <citation type="submission" date="2010-10" db="EMBL/GenBank/DDBJ databases">
        <title>Complete sequence of Frankia sp. EuI1c.</title>
        <authorList>
            <consortium name="US DOE Joint Genome Institute"/>
            <person name="Lucas S."/>
            <person name="Copeland A."/>
            <person name="Lapidus A."/>
            <person name="Cheng J.-F."/>
            <person name="Bruce D."/>
            <person name="Goodwin L."/>
            <person name="Pitluck S."/>
            <person name="Chertkov O."/>
            <person name="Detter J.C."/>
            <person name="Han C."/>
            <person name="Tapia R."/>
            <person name="Land M."/>
            <person name="Hauser L."/>
            <person name="Jeffries C."/>
            <person name="Kyrpides N."/>
            <person name="Ivanova N."/>
            <person name="Mikhailova N."/>
            <person name="Beauchemin N."/>
            <person name="Sen A."/>
            <person name="Sur S.A."/>
            <person name="Gtari M."/>
            <person name="Wall L."/>
            <person name="Tisa L."/>
            <person name="Woyke T."/>
        </authorList>
    </citation>
    <scope>NUCLEOTIDE SEQUENCE [LARGE SCALE GENOMIC DNA]</scope>
    <source>
        <strain evidence="5">DSM 45817 / CECT 9037 / EuI1c</strain>
    </source>
</reference>
<keyword evidence="5" id="KW-1185">Reference proteome</keyword>
<dbReference type="InterPro" id="IPR010982">
    <property type="entry name" value="Lambda_DNA-bd_dom_sf"/>
</dbReference>
<dbReference type="InterPro" id="IPR001387">
    <property type="entry name" value="Cro/C1-type_HTH"/>
</dbReference>
<dbReference type="HOGENOM" id="CLU_085376_4_0_11"/>